<name>A0A0L8V7B4_9BACT</name>
<dbReference type="AlphaFoldDB" id="A0A0L8V7B4"/>
<dbReference type="Pfam" id="PF02617">
    <property type="entry name" value="ClpS"/>
    <property type="match status" value="1"/>
</dbReference>
<accession>A0A0L8V7B4</accession>
<dbReference type="InterPro" id="IPR003769">
    <property type="entry name" value="ClpS_core"/>
</dbReference>
<dbReference type="GO" id="GO:0008233">
    <property type="term" value="F:peptidase activity"/>
    <property type="evidence" value="ECO:0007669"/>
    <property type="project" value="UniProtKB-KW"/>
</dbReference>
<protein>
    <submittedName>
        <fullName evidence="3">ATP-dependent Clp protease ClpS</fullName>
    </submittedName>
</protein>
<dbReference type="GO" id="GO:0030163">
    <property type="term" value="P:protein catabolic process"/>
    <property type="evidence" value="ECO:0007669"/>
    <property type="project" value="InterPro"/>
</dbReference>
<evidence type="ECO:0000259" key="2">
    <source>
        <dbReference type="Pfam" id="PF02617"/>
    </source>
</evidence>
<organism evidence="3 4">
    <name type="scientific">Sunxiuqinia dokdonensis</name>
    <dbReference type="NCBI Taxonomy" id="1409788"/>
    <lineage>
        <taxon>Bacteria</taxon>
        <taxon>Pseudomonadati</taxon>
        <taxon>Bacteroidota</taxon>
        <taxon>Bacteroidia</taxon>
        <taxon>Marinilabiliales</taxon>
        <taxon>Prolixibacteraceae</taxon>
        <taxon>Sunxiuqinia</taxon>
    </lineage>
</organism>
<proteinExistence type="predicted"/>
<comment type="caution">
    <text evidence="3">The sequence shown here is derived from an EMBL/GenBank/DDBJ whole genome shotgun (WGS) entry which is preliminary data.</text>
</comment>
<dbReference type="EMBL" id="LGIA01000168">
    <property type="protein sequence ID" value="KOH44228.1"/>
    <property type="molecule type" value="Genomic_DNA"/>
</dbReference>
<keyword evidence="4" id="KW-1185">Reference proteome</keyword>
<gene>
    <name evidence="3" type="ORF">NC99_29490</name>
</gene>
<dbReference type="Gene3D" id="3.30.1390.10">
    <property type="match status" value="1"/>
</dbReference>
<dbReference type="STRING" id="1409788.NC99_29490"/>
<dbReference type="SUPFAM" id="SSF54736">
    <property type="entry name" value="ClpS-like"/>
    <property type="match status" value="1"/>
</dbReference>
<dbReference type="GO" id="GO:0006508">
    <property type="term" value="P:proteolysis"/>
    <property type="evidence" value="ECO:0007669"/>
    <property type="project" value="UniProtKB-KW"/>
</dbReference>
<evidence type="ECO:0000256" key="1">
    <source>
        <dbReference type="SAM" id="MobiDB-lite"/>
    </source>
</evidence>
<reference evidence="4" key="1">
    <citation type="submission" date="2015-07" db="EMBL/GenBank/DDBJ databases">
        <title>Genome sequencing of Sunxiuqinia dokdonensis strain SK.</title>
        <authorList>
            <person name="Ahn S."/>
            <person name="Kim B.-C."/>
        </authorList>
    </citation>
    <scope>NUCLEOTIDE SEQUENCE [LARGE SCALE GENOMIC DNA]</scope>
    <source>
        <strain evidence="4">SK</strain>
    </source>
</reference>
<evidence type="ECO:0000313" key="3">
    <source>
        <dbReference type="EMBL" id="KOH44228.1"/>
    </source>
</evidence>
<dbReference type="Proteomes" id="UP000036958">
    <property type="component" value="Unassembled WGS sequence"/>
</dbReference>
<feature type="domain" description="Adaptor protein ClpS core" evidence="2">
    <location>
        <begin position="25"/>
        <end position="85"/>
    </location>
</feature>
<evidence type="ECO:0000313" key="4">
    <source>
        <dbReference type="Proteomes" id="UP000036958"/>
    </source>
</evidence>
<dbReference type="OrthoDB" id="598046at2"/>
<keyword evidence="3" id="KW-0378">Hydrolase</keyword>
<dbReference type="RefSeq" id="WP_053184607.1">
    <property type="nucleotide sequence ID" value="NZ_LGIA01000168.1"/>
</dbReference>
<dbReference type="InterPro" id="IPR014719">
    <property type="entry name" value="Ribosomal_bL12_C/ClpS-like"/>
</dbReference>
<keyword evidence="3" id="KW-0645">Protease</keyword>
<sequence>MKPDEQTKKQPEKDEQAKPKNERFLILHNDDHHSFDYVIEALIHVCEHDPEQATQCTLITHYKGKCDVKKGSFNYLSPMKKALTARELTATID</sequence>
<feature type="region of interest" description="Disordered" evidence="1">
    <location>
        <begin position="1"/>
        <end position="22"/>
    </location>
</feature>